<sequence>MDPCCEWHPIHTAPCDGTAVLVFHPAWDMMKVGICFDKSCAWQQPCGDQLQTPKYWTVLPSLPIEEQCDAT</sequence>
<dbReference type="AlphaFoldDB" id="A0A2U8W4Q8"/>
<reference evidence="2" key="1">
    <citation type="submission" date="2018-05" db="EMBL/GenBank/DDBJ databases">
        <title>Complete Genome Sequence of Methylobacterium sp. 17SD2-17.</title>
        <authorList>
            <person name="Srinivasan S."/>
        </authorList>
    </citation>
    <scope>NUCLEOTIDE SEQUENCE [LARGE SCALE GENOMIC DNA]</scope>
    <source>
        <strain evidence="2">17SD2-17</strain>
    </source>
</reference>
<accession>A0A2U8W4Q8</accession>
<proteinExistence type="predicted"/>
<dbReference type="KEGG" id="mets:DK389_08770"/>
<protein>
    <submittedName>
        <fullName evidence="1">Uncharacterized protein</fullName>
    </submittedName>
</protein>
<name>A0A2U8W4Q8_9HYPH</name>
<organism evidence="1 2">
    <name type="scientific">Methylobacterium durans</name>
    <dbReference type="NCBI Taxonomy" id="2202825"/>
    <lineage>
        <taxon>Bacteria</taxon>
        <taxon>Pseudomonadati</taxon>
        <taxon>Pseudomonadota</taxon>
        <taxon>Alphaproteobacteria</taxon>
        <taxon>Hyphomicrobiales</taxon>
        <taxon>Methylobacteriaceae</taxon>
        <taxon>Methylobacterium</taxon>
    </lineage>
</organism>
<keyword evidence="2" id="KW-1185">Reference proteome</keyword>
<dbReference type="OrthoDB" id="7510885at2"/>
<evidence type="ECO:0000313" key="2">
    <source>
        <dbReference type="Proteomes" id="UP000245926"/>
    </source>
</evidence>
<gene>
    <name evidence="1" type="ORF">DK389_08770</name>
</gene>
<evidence type="ECO:0000313" key="1">
    <source>
        <dbReference type="EMBL" id="AWN40608.1"/>
    </source>
</evidence>
<dbReference type="EMBL" id="CP029550">
    <property type="protein sequence ID" value="AWN40608.1"/>
    <property type="molecule type" value="Genomic_DNA"/>
</dbReference>
<dbReference type="Proteomes" id="UP000245926">
    <property type="component" value="Chromosome"/>
</dbReference>